<dbReference type="InterPro" id="IPR011335">
    <property type="entry name" value="Restrct_endonuc-II-like"/>
</dbReference>
<feature type="region of interest" description="Disordered" evidence="1">
    <location>
        <begin position="374"/>
        <end position="393"/>
    </location>
</feature>
<organism evidence="3 4">
    <name type="scientific">Gordonia phage Dexdert</name>
    <dbReference type="NCBI Taxonomy" id="2794946"/>
    <lineage>
        <taxon>Viruses</taxon>
        <taxon>Duplodnaviria</taxon>
        <taxon>Heunggongvirae</taxon>
        <taxon>Uroviricota</taxon>
        <taxon>Caudoviricetes</taxon>
        <taxon>Stackebrandtviridae</taxon>
        <taxon>Schenleyvirinae</taxon>
        <taxon>Dexdertvirus</taxon>
        <taxon>Dexdertvirus dexdert</taxon>
    </lineage>
</organism>
<dbReference type="GO" id="GO:0004527">
    <property type="term" value="F:exonuclease activity"/>
    <property type="evidence" value="ECO:0007669"/>
    <property type="project" value="UniProtKB-KW"/>
</dbReference>
<dbReference type="KEGG" id="vg:63025920"/>
<dbReference type="Proteomes" id="UP000594842">
    <property type="component" value="Segment"/>
</dbReference>
<proteinExistence type="predicted"/>
<dbReference type="EMBL" id="MW314849">
    <property type="protein sequence ID" value="QPO17043.1"/>
    <property type="molecule type" value="Genomic_DNA"/>
</dbReference>
<dbReference type="SUPFAM" id="SSF52980">
    <property type="entry name" value="Restriction endonuclease-like"/>
    <property type="match status" value="1"/>
</dbReference>
<dbReference type="GeneID" id="63025920"/>
<dbReference type="InterPro" id="IPR011604">
    <property type="entry name" value="PDDEXK-like_dom_sf"/>
</dbReference>
<dbReference type="CDD" id="cd00761">
    <property type="entry name" value="Glyco_tranf_GTA_type"/>
    <property type="match status" value="1"/>
</dbReference>
<reference evidence="3 4" key="1">
    <citation type="submission" date="2020-12" db="EMBL/GenBank/DDBJ databases">
        <authorList>
            <person name="Kaganovsky A.M."/>
            <person name="Abad L.A."/>
            <person name="Hancock A.M."/>
            <person name="Wiggins Z.F."/>
            <person name="Bellamy Z.J."/>
            <person name="Moore L.A."/>
            <person name="Neal J.P."/>
            <person name="Poydras T.E."/>
            <person name="Timmer K."/>
            <person name="DeJong R."/>
            <person name="Gissendanner C.R."/>
            <person name="Findley A.M."/>
            <person name="Garlena R.A."/>
            <person name="Russell D.A."/>
            <person name="Jacobs-Sera D."/>
            <person name="Hatfull G.F."/>
        </authorList>
    </citation>
    <scope>NUCLEOTIDE SEQUENCE [LARGE SCALE GENOMIC DNA]</scope>
</reference>
<dbReference type="InterPro" id="IPR019080">
    <property type="entry name" value="YqaJ_viral_recombinase"/>
</dbReference>
<evidence type="ECO:0000256" key="1">
    <source>
        <dbReference type="SAM" id="MobiDB-lite"/>
    </source>
</evidence>
<evidence type="ECO:0000259" key="2">
    <source>
        <dbReference type="Pfam" id="PF09588"/>
    </source>
</evidence>
<gene>
    <name evidence="3" type="primary">46</name>
    <name evidence="3" type="ORF">SEA_DEXDERT_46</name>
</gene>
<sequence>MTRIVNPFADTTRLLPAFDLDTLDGRISWLKQRREGIGSSDCSAVLGMNRWADATPWHVFMDKTGQLPLDDGRDSEQMEIGREVESAIVRIVARRLGVDHYGLPALANLDRPWQRSNVDRVFVTDDGPIPFEAKNTSEYLLSEWTDGQVPDHAELQILHTLDVTGAPYGYVGGMIGGRTVVFKRIDRDPDLLEHIRTVEGELWSRVSAYLLEASNMALSVDELEEISRKYEPALTSRDTVDSIVGASPARDVDMIVVDDETAAKAREWMTQYADAQLLEKQAADMKAEARNNLVRIADGHAVIAEQVETITHPDMDLDDYQHQADQPDHKVIARVQRGVFAKARFIEAHPEVADVTMKKIEVLDTDALKREHPDLYRQFQSRSVRGPRKGDPK</sequence>
<evidence type="ECO:0000313" key="4">
    <source>
        <dbReference type="Proteomes" id="UP000594842"/>
    </source>
</evidence>
<keyword evidence="4" id="KW-1185">Reference proteome</keyword>
<keyword evidence="3" id="KW-0378">Hydrolase</keyword>
<dbReference type="Pfam" id="PF09588">
    <property type="entry name" value="YqaJ"/>
    <property type="match status" value="1"/>
</dbReference>
<dbReference type="RefSeq" id="YP_010001426.1">
    <property type="nucleotide sequence ID" value="NC_053210.1"/>
</dbReference>
<name>A0A7T1KS95_9CAUD</name>
<protein>
    <submittedName>
        <fullName evidence="3">RecE-like exonuclease</fullName>
    </submittedName>
</protein>
<keyword evidence="3" id="KW-0540">Nuclease</keyword>
<feature type="domain" description="YqaJ viral recombinase" evidence="2">
    <location>
        <begin position="29"/>
        <end position="166"/>
    </location>
</feature>
<keyword evidence="3" id="KW-0269">Exonuclease</keyword>
<dbReference type="Gene3D" id="3.90.320.10">
    <property type="match status" value="1"/>
</dbReference>
<evidence type="ECO:0000313" key="3">
    <source>
        <dbReference type="EMBL" id="QPO17043.1"/>
    </source>
</evidence>
<accession>A0A7T1KS95</accession>